<gene>
    <name evidence="1" type="ORF">FGO68_gene15743</name>
</gene>
<comment type="caution">
    <text evidence="1">The sequence shown here is derived from an EMBL/GenBank/DDBJ whole genome shotgun (WGS) entry which is preliminary data.</text>
</comment>
<evidence type="ECO:0000313" key="2">
    <source>
        <dbReference type="Proteomes" id="UP000785679"/>
    </source>
</evidence>
<protein>
    <submittedName>
        <fullName evidence="1">Uncharacterized protein</fullName>
    </submittedName>
</protein>
<dbReference type="AlphaFoldDB" id="A0A8J8NG03"/>
<keyword evidence="2" id="KW-1185">Reference proteome</keyword>
<reference evidence="1" key="1">
    <citation type="submission" date="2019-06" db="EMBL/GenBank/DDBJ databases">
        <authorList>
            <person name="Zheng W."/>
        </authorList>
    </citation>
    <scope>NUCLEOTIDE SEQUENCE</scope>
    <source>
        <strain evidence="1">QDHG01</strain>
    </source>
</reference>
<sequence>MVFSQVVCMLVDDNKHSPFPNYKIQLYKERHDGHRFFARVARSLKAKKCLTLLVIQPVLVLFKFLLPLQQNLVNPLI</sequence>
<dbReference type="Proteomes" id="UP000785679">
    <property type="component" value="Unassembled WGS sequence"/>
</dbReference>
<evidence type="ECO:0000313" key="1">
    <source>
        <dbReference type="EMBL" id="TNV74083.1"/>
    </source>
</evidence>
<dbReference type="EMBL" id="RRYP01017514">
    <property type="protein sequence ID" value="TNV74083.1"/>
    <property type="molecule type" value="Genomic_DNA"/>
</dbReference>
<accession>A0A8J8NG03</accession>
<name>A0A8J8NG03_HALGN</name>
<proteinExistence type="predicted"/>
<organism evidence="1 2">
    <name type="scientific">Halteria grandinella</name>
    <dbReference type="NCBI Taxonomy" id="5974"/>
    <lineage>
        <taxon>Eukaryota</taxon>
        <taxon>Sar</taxon>
        <taxon>Alveolata</taxon>
        <taxon>Ciliophora</taxon>
        <taxon>Intramacronucleata</taxon>
        <taxon>Spirotrichea</taxon>
        <taxon>Stichotrichia</taxon>
        <taxon>Sporadotrichida</taxon>
        <taxon>Halteriidae</taxon>
        <taxon>Halteria</taxon>
    </lineage>
</organism>